<dbReference type="Pfam" id="PF21590">
    <property type="entry name" value="AP5B1_C"/>
    <property type="match status" value="1"/>
</dbReference>
<protein>
    <submittedName>
        <fullName evidence="4">Uncharacterized protein</fullName>
    </submittedName>
</protein>
<evidence type="ECO:0000256" key="1">
    <source>
        <dbReference type="SAM" id="MobiDB-lite"/>
    </source>
</evidence>
<dbReference type="EMBL" id="LFYR01001351">
    <property type="protein sequence ID" value="KMZ62512.1"/>
    <property type="molecule type" value="Genomic_DNA"/>
</dbReference>
<gene>
    <name evidence="4" type="ORF">ZOSMA_45G00540</name>
</gene>
<dbReference type="Proteomes" id="UP000036987">
    <property type="component" value="Unassembled WGS sequence"/>
</dbReference>
<dbReference type="InterPro" id="IPR048979">
    <property type="entry name" value="AP5B1_middle"/>
</dbReference>
<organism evidence="4 5">
    <name type="scientific">Zostera marina</name>
    <name type="common">Eelgrass</name>
    <dbReference type="NCBI Taxonomy" id="29655"/>
    <lineage>
        <taxon>Eukaryota</taxon>
        <taxon>Viridiplantae</taxon>
        <taxon>Streptophyta</taxon>
        <taxon>Embryophyta</taxon>
        <taxon>Tracheophyta</taxon>
        <taxon>Spermatophyta</taxon>
        <taxon>Magnoliopsida</taxon>
        <taxon>Liliopsida</taxon>
        <taxon>Zosteraceae</taxon>
        <taxon>Zostera</taxon>
    </lineage>
</organism>
<dbReference type="OrthoDB" id="646197at2759"/>
<dbReference type="OMA" id="SEPFNHA"/>
<dbReference type="InterPro" id="IPR048981">
    <property type="entry name" value="AP5B1_C"/>
</dbReference>
<feature type="region of interest" description="Disordered" evidence="1">
    <location>
        <begin position="752"/>
        <end position="775"/>
    </location>
</feature>
<dbReference type="GO" id="GO:0030119">
    <property type="term" value="C:AP-type membrane coat adaptor complex"/>
    <property type="evidence" value="ECO:0000318"/>
    <property type="project" value="GO_Central"/>
</dbReference>
<evidence type="ECO:0000259" key="2">
    <source>
        <dbReference type="Pfam" id="PF21588"/>
    </source>
</evidence>
<comment type="caution">
    <text evidence="4">The sequence shown here is derived from an EMBL/GenBank/DDBJ whole genome shotgun (WGS) entry which is preliminary data.</text>
</comment>
<feature type="domain" description="AP5B1 C-terminal" evidence="3">
    <location>
        <begin position="1093"/>
        <end position="1139"/>
    </location>
</feature>
<feature type="region of interest" description="Disordered" evidence="1">
    <location>
        <begin position="1"/>
        <end position="21"/>
    </location>
</feature>
<feature type="domain" description="AP5B1 middle" evidence="2">
    <location>
        <begin position="277"/>
        <end position="673"/>
    </location>
</feature>
<accession>A0A0K9P2N9</accession>
<evidence type="ECO:0000313" key="5">
    <source>
        <dbReference type="Proteomes" id="UP000036987"/>
    </source>
</evidence>
<sequence>MEQFNPQSAPPSNTPNFGPNSGIIAPKKHLMSLTPQEWETLIDDFQSGESSRREQWIPAGNTIAVLELALLCLLRREFPVQSKLHLLIFIEEFSDVLVESPSSDAPPSLASFVDFVSSIFQFSTAELPLPISIKDQALVSVTSFAISLDAVHHAPLQLQLLVELLLTVVNRPNQGPDRQTRSVACECLRELENSFPCLLSDVTGHIWILSKNERTHASQSYTLLLTSIVHNIVAYGAFSSSVSLLSTSVPLVPFNIPEWVVLKRGKCEQSNMGDGNLKEIRNVMSFLLDRPMTMTPLATMEMVSMMTSIISFLELHSLVSALVKVQFLGLLYSYDPVLWHVVLILYSHFSDAFAGDEQNIFDRLSLVAKESHQPLIFRLLALHWLFGITSSWPPDKNGPIVAMSSSFYPSLFDPLALKIMKLDVLTYIATHLDSPVGKAKVSEDDKSVFVVKLFEDGLVCVSAFEWLPVWSTETAVAFRMLHKFLIGPVPHLNHDVSDANILSDSTAFRTLQTMLVKLAFENRRLVPIILDFFDRVSKCEVHRFIGEKLLKKMDEDLLPMLDPGYQLHFYFPIFDKICENDDISPHRLLVLLGKYMFFLVEKHGPDTGLRSWSQGSKVLGICRKMLLHHHSSRVFRYLSSLLAFTCQFFPDLEVRDNGRIYLRMLLSIPGKKLRHTLSFGEQLLGVSPSLFQVPSPHLSPFKKVDGVSSYVHIERAVHLLVKQSWSIVLPDWNTEVSKAGPNEDAVFTTTLESDKENEEVSDKLDFSKDSSFDKSSDPNNLLRVMDSKATQIVQILRKHFECILDFRHISGVRIEIPCNLWFEAELFSQTWDVSFPSSDGVDELPALYASVIKFSSAAKYGSIPSCRVPFILGEPAGGDRGIIALESVSQKNSSFRASVMMELEPQEPLPGIVDVTIEANGENGQIITGSLQSIAVGMEDMFLKVFVPPDVPEDSISLYLSDLFNALWEACGNSSITGREGFPLKGGKGVAAINGTRSVKLVGIPAISLISCIEMHLAPFVVSVIGDSLIDIVQPRGVIRDIVWKEDSFYSTNNEVCALMPYFDNTPPLQITYLEVGNPAGKETPLTRKRNIGTILIMIFMPPRFHLLFQMEVSELSTLVRIRTDHWPCLAHVDEYLEALFYS</sequence>
<dbReference type="InterPro" id="IPR038741">
    <property type="entry name" value="AP5B1"/>
</dbReference>
<dbReference type="GO" id="GO:0016197">
    <property type="term" value="P:endosomal transport"/>
    <property type="evidence" value="ECO:0000318"/>
    <property type="project" value="GO_Central"/>
</dbReference>
<dbReference type="STRING" id="29655.A0A0K9P2N9"/>
<name>A0A0K9P2N9_ZOSMR</name>
<evidence type="ECO:0000313" key="4">
    <source>
        <dbReference type="EMBL" id="KMZ62512.1"/>
    </source>
</evidence>
<dbReference type="PANTHER" id="PTHR34033">
    <property type="entry name" value="AP-5 COMPLEX SUBUNIT BETA-1"/>
    <property type="match status" value="1"/>
</dbReference>
<dbReference type="AlphaFoldDB" id="A0A0K9P2N9"/>
<keyword evidence="5" id="KW-1185">Reference proteome</keyword>
<evidence type="ECO:0000259" key="3">
    <source>
        <dbReference type="Pfam" id="PF21590"/>
    </source>
</evidence>
<dbReference type="PANTHER" id="PTHR34033:SF1">
    <property type="entry name" value="AP-5 COMPLEX SUBUNIT BETA-1"/>
    <property type="match status" value="1"/>
</dbReference>
<reference evidence="5" key="1">
    <citation type="journal article" date="2016" name="Nature">
        <title>The genome of the seagrass Zostera marina reveals angiosperm adaptation to the sea.</title>
        <authorList>
            <person name="Olsen J.L."/>
            <person name="Rouze P."/>
            <person name="Verhelst B."/>
            <person name="Lin Y.-C."/>
            <person name="Bayer T."/>
            <person name="Collen J."/>
            <person name="Dattolo E."/>
            <person name="De Paoli E."/>
            <person name="Dittami S."/>
            <person name="Maumus F."/>
            <person name="Michel G."/>
            <person name="Kersting A."/>
            <person name="Lauritano C."/>
            <person name="Lohaus R."/>
            <person name="Toepel M."/>
            <person name="Tonon T."/>
            <person name="Vanneste K."/>
            <person name="Amirebrahimi M."/>
            <person name="Brakel J."/>
            <person name="Bostroem C."/>
            <person name="Chovatia M."/>
            <person name="Grimwood J."/>
            <person name="Jenkins J.W."/>
            <person name="Jueterbock A."/>
            <person name="Mraz A."/>
            <person name="Stam W.T."/>
            <person name="Tice H."/>
            <person name="Bornberg-Bauer E."/>
            <person name="Green P.J."/>
            <person name="Pearson G.A."/>
            <person name="Procaccini G."/>
            <person name="Duarte C.M."/>
            <person name="Schmutz J."/>
            <person name="Reusch T.B.H."/>
            <person name="Van de Peer Y."/>
        </authorList>
    </citation>
    <scope>NUCLEOTIDE SEQUENCE [LARGE SCALE GENOMIC DNA]</scope>
    <source>
        <strain evidence="5">cv. Finnish</strain>
    </source>
</reference>
<dbReference type="Pfam" id="PF21588">
    <property type="entry name" value="AP5B1_middle"/>
    <property type="match status" value="1"/>
</dbReference>
<proteinExistence type="predicted"/>